<comment type="caution">
    <text evidence="2">The sequence shown here is derived from an EMBL/GenBank/DDBJ whole genome shotgun (WGS) entry which is preliminary data.</text>
</comment>
<organism evidence="2 3">
    <name type="scientific">Chrysochromulina tobinii</name>
    <dbReference type="NCBI Taxonomy" id="1460289"/>
    <lineage>
        <taxon>Eukaryota</taxon>
        <taxon>Haptista</taxon>
        <taxon>Haptophyta</taxon>
        <taxon>Prymnesiophyceae</taxon>
        <taxon>Prymnesiales</taxon>
        <taxon>Chrysochromulinaceae</taxon>
        <taxon>Chrysochromulina</taxon>
    </lineage>
</organism>
<proteinExistence type="predicted"/>
<protein>
    <submittedName>
        <fullName evidence="2">Uncharacterized protein</fullName>
    </submittedName>
</protein>
<dbReference type="AlphaFoldDB" id="A0A0M0J8C8"/>
<reference evidence="3" key="1">
    <citation type="journal article" date="2015" name="PLoS Genet.">
        <title>Genome Sequence and Transcriptome Analyses of Chrysochromulina tobin: Metabolic Tools for Enhanced Algal Fitness in the Prominent Order Prymnesiales (Haptophyceae).</title>
        <authorList>
            <person name="Hovde B.T."/>
            <person name="Deodato C.R."/>
            <person name="Hunsperger H.M."/>
            <person name="Ryken S.A."/>
            <person name="Yost W."/>
            <person name="Jha R.K."/>
            <person name="Patterson J."/>
            <person name="Monnat R.J. Jr."/>
            <person name="Barlow S.B."/>
            <person name="Starkenburg S.R."/>
            <person name="Cattolico R.A."/>
        </authorList>
    </citation>
    <scope>NUCLEOTIDE SEQUENCE</scope>
    <source>
        <strain evidence="3">CCMP291</strain>
    </source>
</reference>
<evidence type="ECO:0000313" key="3">
    <source>
        <dbReference type="Proteomes" id="UP000037460"/>
    </source>
</evidence>
<dbReference type="EMBL" id="JWZX01003276">
    <property type="protein sequence ID" value="KOO22448.1"/>
    <property type="molecule type" value="Genomic_DNA"/>
</dbReference>
<dbReference type="Proteomes" id="UP000037460">
    <property type="component" value="Unassembled WGS sequence"/>
</dbReference>
<accession>A0A0M0J8C8</accession>
<gene>
    <name evidence="2" type="ORF">Ctob_002482</name>
</gene>
<evidence type="ECO:0000256" key="1">
    <source>
        <dbReference type="SAM" id="MobiDB-lite"/>
    </source>
</evidence>
<name>A0A0M0J8C8_9EUKA</name>
<evidence type="ECO:0000313" key="2">
    <source>
        <dbReference type="EMBL" id="KOO22448.1"/>
    </source>
</evidence>
<sequence>MPPGSIKAGKAPAKPVPPTAPGAHEAGLEYGEIAPDIAADNMAAHIGAEPEDMPPPCSASTKRPLTAEAFVRRAVDGTFEADLFALDDIPPKDPPRVRGQPSAYVAARELVLAFSNSAEHADLPGSASHCPINVDIEYAAAQPKAAAEDDGAEKRELRHASSTSSAARDPAVQPALRPGTRPPTRLDQQAWDMYVYQTPGSNTFYGAWGFDGKPARHDEFFTKEAKKNRAIPLADGRPTKEDAAMRRYEGLLRYGEGARISYALREFYLKQTEILENEMRAMLRSVRAIYETGACRWTVLRRLEQEPPRRLAQLVLLAAAPEQDPELHTFKTARY</sequence>
<keyword evidence="3" id="KW-1185">Reference proteome</keyword>
<feature type="region of interest" description="Disordered" evidence="1">
    <location>
        <begin position="143"/>
        <end position="184"/>
    </location>
</feature>
<feature type="region of interest" description="Disordered" evidence="1">
    <location>
        <begin position="1"/>
        <end position="26"/>
    </location>
</feature>